<feature type="chain" id="PRO_5017372916" description="Lipoprotein" evidence="1">
    <location>
        <begin position="20"/>
        <end position="155"/>
    </location>
</feature>
<dbReference type="Proteomes" id="UP000243588">
    <property type="component" value="Unassembled WGS sequence"/>
</dbReference>
<gene>
    <name evidence="2" type="ORF">SAMN05421818_10433</name>
</gene>
<dbReference type="EMBL" id="FNDQ01000004">
    <property type="protein sequence ID" value="SDH44414.1"/>
    <property type="molecule type" value="Genomic_DNA"/>
</dbReference>
<sequence length="155" mass="17063">MKRMLMIVGALTMISTAMVGCKDSAKKTAQQQAETVVVDEKVLMVDGAYVSEGYTQREEGYDWVKVMVTSTAADEITIAIRSREDIKKPTCTLDAVAKKIGDQTYLAELEGKKVTFTFTDKSLAIEAKDEADNSILYYFCSGGASLRGTYEKVNE</sequence>
<proteinExistence type="predicted"/>
<evidence type="ECO:0000313" key="2">
    <source>
        <dbReference type="EMBL" id="SDH44414.1"/>
    </source>
</evidence>
<protein>
    <recommendedName>
        <fullName evidence="4">Lipoprotein</fullName>
    </recommendedName>
</protein>
<name>A0A1G8CFY5_9FLAO</name>
<accession>A0A1G8CFY5</accession>
<keyword evidence="1" id="KW-0732">Signal</keyword>
<evidence type="ECO:0000313" key="3">
    <source>
        <dbReference type="Proteomes" id="UP000243588"/>
    </source>
</evidence>
<dbReference type="PROSITE" id="PS51257">
    <property type="entry name" value="PROKAR_LIPOPROTEIN"/>
    <property type="match status" value="1"/>
</dbReference>
<dbReference type="AlphaFoldDB" id="A0A1G8CFY5"/>
<evidence type="ECO:0000256" key="1">
    <source>
        <dbReference type="SAM" id="SignalP"/>
    </source>
</evidence>
<reference evidence="3" key="1">
    <citation type="submission" date="2016-10" db="EMBL/GenBank/DDBJ databases">
        <authorList>
            <person name="Varghese N."/>
            <person name="Submissions S."/>
        </authorList>
    </citation>
    <scope>NUCLEOTIDE SEQUENCE [LARGE SCALE GENOMIC DNA]</scope>
    <source>
        <strain evidence="3">DSM 23313</strain>
    </source>
</reference>
<evidence type="ECO:0008006" key="4">
    <source>
        <dbReference type="Google" id="ProtNLM"/>
    </source>
</evidence>
<organism evidence="2 3">
    <name type="scientific">Myroides phaeus</name>
    <dbReference type="NCBI Taxonomy" id="702745"/>
    <lineage>
        <taxon>Bacteria</taxon>
        <taxon>Pseudomonadati</taxon>
        <taxon>Bacteroidota</taxon>
        <taxon>Flavobacteriia</taxon>
        <taxon>Flavobacteriales</taxon>
        <taxon>Flavobacteriaceae</taxon>
        <taxon>Myroides</taxon>
    </lineage>
</organism>
<feature type="signal peptide" evidence="1">
    <location>
        <begin position="1"/>
        <end position="19"/>
    </location>
</feature>
<keyword evidence="3" id="KW-1185">Reference proteome</keyword>
<dbReference type="STRING" id="702745.SAMN05421818_10433"/>
<dbReference type="RefSeq" id="WP_090406035.1">
    <property type="nucleotide sequence ID" value="NZ_FNDQ01000004.1"/>
</dbReference>